<gene>
    <name evidence="1" type="ORF">QE369_000540</name>
</gene>
<comment type="caution">
    <text evidence="1">The sequence shown here is derived from an EMBL/GenBank/DDBJ whole genome shotgun (WGS) entry which is preliminary data.</text>
</comment>
<dbReference type="EMBL" id="JAVIZC010000001">
    <property type="protein sequence ID" value="MDR6100362.1"/>
    <property type="molecule type" value="Genomic_DNA"/>
</dbReference>
<evidence type="ECO:0000313" key="1">
    <source>
        <dbReference type="EMBL" id="MDR6100362.1"/>
    </source>
</evidence>
<dbReference type="AlphaFoldDB" id="A0AAJ2ETH2"/>
<dbReference type="Proteomes" id="UP001255601">
    <property type="component" value="Unassembled WGS sequence"/>
</dbReference>
<evidence type="ECO:0000313" key="2">
    <source>
        <dbReference type="Proteomes" id="UP001255601"/>
    </source>
</evidence>
<sequence>MRRMWPEEFSALLDNAEEVNLSIPSAEAGSGTREPTARKALKARITQDAFEKIWPMAEARYRLNGKLSGRAITLIANNPHYKQWHPSDGGSEEDVADSGHTYTTRYVIVHFLLDDVREPVEA</sequence>
<proteinExistence type="predicted"/>
<protein>
    <submittedName>
        <fullName evidence="1">Uncharacterized protein</fullName>
    </submittedName>
</protein>
<name>A0AAJ2ETH2_9HYPH</name>
<accession>A0AAJ2ETH2</accession>
<reference evidence="1" key="1">
    <citation type="submission" date="2023-08" db="EMBL/GenBank/DDBJ databases">
        <title>Functional and genomic diversity of the sorghum phyllosphere microbiome.</title>
        <authorList>
            <person name="Shade A."/>
        </authorList>
    </citation>
    <scope>NUCLEOTIDE SEQUENCE</scope>
    <source>
        <strain evidence="1">SORGH_AS_0974</strain>
    </source>
</reference>
<organism evidence="1 2">
    <name type="scientific">Agrobacterium larrymoorei</name>
    <dbReference type="NCBI Taxonomy" id="160699"/>
    <lineage>
        <taxon>Bacteria</taxon>
        <taxon>Pseudomonadati</taxon>
        <taxon>Pseudomonadota</taxon>
        <taxon>Alphaproteobacteria</taxon>
        <taxon>Hyphomicrobiales</taxon>
        <taxon>Rhizobiaceae</taxon>
        <taxon>Rhizobium/Agrobacterium group</taxon>
        <taxon>Agrobacterium</taxon>
    </lineage>
</organism>